<proteinExistence type="predicted"/>
<protein>
    <submittedName>
        <fullName evidence="2">Xylose isomerase</fullName>
    </submittedName>
</protein>
<dbReference type="PANTHER" id="PTHR12110">
    <property type="entry name" value="HYDROXYPYRUVATE ISOMERASE"/>
    <property type="match status" value="1"/>
</dbReference>
<keyword evidence="3" id="KW-1185">Reference proteome</keyword>
<sequence>MMDIGFQLFSARNYPLADVLKKVAALGYSHVEGYGSLYTDPQALKAQLDANGLTMPTAHVSLGDLEDTSKTLKLAETLGIKVVVCPWLAPTDRPTSADGWKKFGDRLQKIGKPFQDAGLTFGYHNHEFEFISYDGKYAMDWLLEAAPAVNVEADVAWIVRGNADPATWLPKFGDRIVAVHVKDIAPAGQNADEDGWADAGQGTVPWKTLWPIVRSQTKAQYFVAEHDNPNDIDRFASRSIAFIKSLGA</sequence>
<dbReference type="Pfam" id="PF01261">
    <property type="entry name" value="AP_endonuc_2"/>
    <property type="match status" value="1"/>
</dbReference>
<dbReference type="AlphaFoldDB" id="A0A1E5XU85"/>
<comment type="caution">
    <text evidence="2">The sequence shown here is derived from an EMBL/GenBank/DDBJ whole genome shotgun (WGS) entry which is preliminary data.</text>
</comment>
<dbReference type="Gene3D" id="3.20.20.150">
    <property type="entry name" value="Divalent-metal-dependent TIM barrel enzymes"/>
    <property type="match status" value="1"/>
</dbReference>
<dbReference type="PANTHER" id="PTHR12110:SF41">
    <property type="entry name" value="INOSOSE DEHYDRATASE"/>
    <property type="match status" value="1"/>
</dbReference>
<keyword evidence="2" id="KW-0413">Isomerase</keyword>
<dbReference type="InterPro" id="IPR050312">
    <property type="entry name" value="IolE/XylAMocC-like"/>
</dbReference>
<dbReference type="SUPFAM" id="SSF51658">
    <property type="entry name" value="Xylose isomerase-like"/>
    <property type="match status" value="1"/>
</dbReference>
<organism evidence="2 3">
    <name type="scientific">Devosia insulae DS-56</name>
    <dbReference type="NCBI Taxonomy" id="1116389"/>
    <lineage>
        <taxon>Bacteria</taxon>
        <taxon>Pseudomonadati</taxon>
        <taxon>Pseudomonadota</taxon>
        <taxon>Alphaproteobacteria</taxon>
        <taxon>Hyphomicrobiales</taxon>
        <taxon>Devosiaceae</taxon>
        <taxon>Devosia</taxon>
    </lineage>
</organism>
<reference evidence="2 3" key="1">
    <citation type="journal article" date="2015" name="Genome Announc.">
        <title>Genome Assemblies of Three Soil-Associated Devosia species: D. insulae, D. limi, and D. soli.</title>
        <authorList>
            <person name="Hassan Y.I."/>
            <person name="Lepp D."/>
            <person name="Zhou T."/>
        </authorList>
    </citation>
    <scope>NUCLEOTIDE SEQUENCE [LARGE SCALE GENOMIC DNA]</scope>
    <source>
        <strain evidence="2 3">DS-56</strain>
    </source>
</reference>
<dbReference type="EMBL" id="LAJE02000090">
    <property type="protein sequence ID" value="OEO32133.1"/>
    <property type="molecule type" value="Genomic_DNA"/>
</dbReference>
<feature type="domain" description="Xylose isomerase-like TIM barrel" evidence="1">
    <location>
        <begin position="20"/>
        <end position="245"/>
    </location>
</feature>
<name>A0A1E5XU85_9HYPH</name>
<evidence type="ECO:0000313" key="3">
    <source>
        <dbReference type="Proteomes" id="UP000095463"/>
    </source>
</evidence>
<dbReference type="OrthoDB" id="9798407at2"/>
<dbReference type="GO" id="GO:0016853">
    <property type="term" value="F:isomerase activity"/>
    <property type="evidence" value="ECO:0007669"/>
    <property type="project" value="UniProtKB-KW"/>
</dbReference>
<dbReference type="InterPro" id="IPR036237">
    <property type="entry name" value="Xyl_isomerase-like_sf"/>
</dbReference>
<dbReference type="InterPro" id="IPR013022">
    <property type="entry name" value="Xyl_isomerase-like_TIM-brl"/>
</dbReference>
<dbReference type="Proteomes" id="UP000095463">
    <property type="component" value="Unassembled WGS sequence"/>
</dbReference>
<accession>A0A1E5XU85</accession>
<evidence type="ECO:0000259" key="1">
    <source>
        <dbReference type="Pfam" id="PF01261"/>
    </source>
</evidence>
<gene>
    <name evidence="2" type="ORF">VW23_000960</name>
</gene>
<evidence type="ECO:0000313" key="2">
    <source>
        <dbReference type="EMBL" id="OEO32133.1"/>
    </source>
</evidence>